<feature type="binding site" evidence="11">
    <location>
        <position position="357"/>
    </location>
    <ligand>
        <name>thiamine diphosphate</name>
        <dbReference type="ChEBI" id="CHEBI:58937"/>
    </ligand>
</feature>
<dbReference type="InterPro" id="IPR029061">
    <property type="entry name" value="THDP-binding"/>
</dbReference>
<dbReference type="SUPFAM" id="SSF52518">
    <property type="entry name" value="Thiamin diphosphate-binding fold (THDP-binding)"/>
    <property type="match status" value="2"/>
</dbReference>
<feature type="domain" description="Transketolase-like pyrimidine-binding" evidence="12">
    <location>
        <begin position="306"/>
        <end position="470"/>
    </location>
</feature>
<evidence type="ECO:0000313" key="14">
    <source>
        <dbReference type="Proteomes" id="UP000472676"/>
    </source>
</evidence>
<dbReference type="CDD" id="cd07033">
    <property type="entry name" value="TPP_PYR_DXS_TK_like"/>
    <property type="match status" value="1"/>
</dbReference>
<dbReference type="UniPathway" id="UPA00064">
    <property type="reaction ID" value="UER00091"/>
</dbReference>
<dbReference type="Pfam" id="PF13292">
    <property type="entry name" value="DXP_synthase_N"/>
    <property type="match status" value="1"/>
</dbReference>
<evidence type="ECO:0000256" key="11">
    <source>
        <dbReference type="HAMAP-Rule" id="MF_00315"/>
    </source>
</evidence>
<dbReference type="GO" id="GO:0005829">
    <property type="term" value="C:cytosol"/>
    <property type="evidence" value="ECO:0007669"/>
    <property type="project" value="TreeGrafter"/>
</dbReference>
<keyword evidence="8 11" id="KW-0786">Thiamine pyrophosphate</keyword>
<dbReference type="CDD" id="cd02007">
    <property type="entry name" value="TPP_DXS"/>
    <property type="match status" value="1"/>
</dbReference>
<keyword evidence="9 11" id="KW-0414">Isoprene biosynthesis</keyword>
<keyword evidence="7 11" id="KW-0784">Thiamine biosynthesis</keyword>
<dbReference type="Pfam" id="PF02779">
    <property type="entry name" value="Transket_pyr"/>
    <property type="match status" value="1"/>
</dbReference>
<comment type="cofactor">
    <cofactor evidence="11">
        <name>Mg(2+)</name>
        <dbReference type="ChEBI" id="CHEBI:18420"/>
    </cofactor>
    <text evidence="11">Binds 1 Mg(2+) ion per subunit.</text>
</comment>
<feature type="binding site" evidence="11">
    <location>
        <begin position="120"/>
        <end position="122"/>
    </location>
    <ligand>
        <name>thiamine diphosphate</name>
        <dbReference type="ChEBI" id="CHEBI:58937"/>
    </ligand>
</feature>
<gene>
    <name evidence="11 13" type="primary">dxs</name>
    <name evidence="13" type="ORF">G7Y85_02355</name>
</gene>
<dbReference type="Pfam" id="PF02780">
    <property type="entry name" value="Transketolase_C"/>
    <property type="match status" value="1"/>
</dbReference>
<evidence type="ECO:0000256" key="5">
    <source>
        <dbReference type="ARBA" id="ARBA00022723"/>
    </source>
</evidence>
<organism evidence="13 14">
    <name type="scientific">Solimonas terrae</name>
    <dbReference type="NCBI Taxonomy" id="1396819"/>
    <lineage>
        <taxon>Bacteria</taxon>
        <taxon>Pseudomonadati</taxon>
        <taxon>Pseudomonadota</taxon>
        <taxon>Gammaproteobacteria</taxon>
        <taxon>Nevskiales</taxon>
        <taxon>Nevskiaceae</taxon>
        <taxon>Solimonas</taxon>
    </lineage>
</organism>
<dbReference type="NCBIfam" id="NF003933">
    <property type="entry name" value="PRK05444.2-2"/>
    <property type="match status" value="1"/>
</dbReference>
<accession>A0A6M2BNG6</accession>
<dbReference type="EC" id="2.2.1.7" evidence="11"/>
<feature type="binding site" evidence="11">
    <location>
        <position position="180"/>
    </location>
    <ligand>
        <name>thiamine diphosphate</name>
        <dbReference type="ChEBI" id="CHEBI:58937"/>
    </ligand>
</feature>
<dbReference type="InterPro" id="IPR033248">
    <property type="entry name" value="Transketolase_C"/>
</dbReference>
<dbReference type="PANTHER" id="PTHR43322">
    <property type="entry name" value="1-D-DEOXYXYLULOSE 5-PHOSPHATE SYNTHASE-RELATED"/>
    <property type="match status" value="1"/>
</dbReference>
<reference evidence="13 14" key="1">
    <citation type="journal article" date="2014" name="Int. J. Syst. Evol. Microbiol.">
        <title>Solimonas terrae sp. nov., isolated from soil.</title>
        <authorList>
            <person name="Kim S.J."/>
            <person name="Moon J.Y."/>
            <person name="Weon H.Y."/>
            <person name="Ahn J.H."/>
            <person name="Chen W.M."/>
            <person name="Kwon S.W."/>
        </authorList>
    </citation>
    <scope>NUCLEOTIDE SEQUENCE [LARGE SCALE GENOMIC DNA]</scope>
    <source>
        <strain evidence="13 14">KIS83-12</strain>
    </source>
</reference>
<evidence type="ECO:0000256" key="6">
    <source>
        <dbReference type="ARBA" id="ARBA00022842"/>
    </source>
</evidence>
<keyword evidence="6 11" id="KW-0460">Magnesium</keyword>
<dbReference type="InterPro" id="IPR009014">
    <property type="entry name" value="Transketo_C/PFOR_II"/>
</dbReference>
<dbReference type="InterPro" id="IPR005477">
    <property type="entry name" value="Dxylulose-5-P_synthase"/>
</dbReference>
<keyword evidence="5 11" id="KW-0479">Metal-binding</keyword>
<evidence type="ECO:0000256" key="3">
    <source>
        <dbReference type="ARBA" id="ARBA00011738"/>
    </source>
</evidence>
<dbReference type="PROSITE" id="PS00801">
    <property type="entry name" value="TRANSKETOLASE_1"/>
    <property type="match status" value="1"/>
</dbReference>
<evidence type="ECO:0000256" key="9">
    <source>
        <dbReference type="ARBA" id="ARBA00023229"/>
    </source>
</evidence>
<dbReference type="PANTHER" id="PTHR43322:SF5">
    <property type="entry name" value="1-DEOXY-D-XYLULOSE-5-PHOSPHATE SYNTHASE, CHLOROPLASTIC"/>
    <property type="match status" value="1"/>
</dbReference>
<dbReference type="SMART" id="SM00861">
    <property type="entry name" value="Transket_pyr"/>
    <property type="match status" value="1"/>
</dbReference>
<keyword evidence="14" id="KW-1185">Reference proteome</keyword>
<evidence type="ECO:0000256" key="8">
    <source>
        <dbReference type="ARBA" id="ARBA00023052"/>
    </source>
</evidence>
<comment type="cofactor">
    <cofactor evidence="11">
        <name>thiamine diphosphate</name>
        <dbReference type="ChEBI" id="CHEBI:58937"/>
    </cofactor>
    <text evidence="11">Binds 1 thiamine pyrophosphate per subunit.</text>
</comment>
<comment type="function">
    <text evidence="10 11">Catalyzes the acyloin condensation reaction between C atoms 2 and 3 of pyruvate and glyceraldehyde 3-phosphate to yield 1-deoxy-D-xylulose-5-phosphate (DXP).</text>
</comment>
<feature type="binding site" evidence="11">
    <location>
        <position position="274"/>
    </location>
    <ligand>
        <name>thiamine diphosphate</name>
        <dbReference type="ChEBI" id="CHEBI:58937"/>
    </ligand>
</feature>
<dbReference type="Gene3D" id="3.40.50.970">
    <property type="match status" value="2"/>
</dbReference>
<evidence type="ECO:0000313" key="13">
    <source>
        <dbReference type="EMBL" id="NGY03597.1"/>
    </source>
</evidence>
<dbReference type="FunFam" id="3.40.50.970:FF:000005">
    <property type="entry name" value="1-deoxy-D-xylulose-5-phosphate synthase"/>
    <property type="match status" value="1"/>
</dbReference>
<dbReference type="AlphaFoldDB" id="A0A6M2BNG6"/>
<proteinExistence type="inferred from homology"/>
<evidence type="ECO:0000256" key="2">
    <source>
        <dbReference type="ARBA" id="ARBA00011081"/>
    </source>
</evidence>
<dbReference type="GO" id="GO:0019288">
    <property type="term" value="P:isopentenyl diphosphate biosynthetic process, methylerythritol 4-phosphate pathway"/>
    <property type="evidence" value="ECO:0007669"/>
    <property type="project" value="TreeGrafter"/>
</dbReference>
<dbReference type="RefSeq" id="WP_166251135.1">
    <property type="nucleotide sequence ID" value="NZ_JAAMOW010000001.1"/>
</dbReference>
<name>A0A6M2BNG6_9GAMM</name>
<keyword evidence="4 11" id="KW-0808">Transferase</keyword>
<feature type="binding site" evidence="11">
    <location>
        <position position="151"/>
    </location>
    <ligand>
        <name>Mg(2+)</name>
        <dbReference type="ChEBI" id="CHEBI:18420"/>
    </ligand>
</feature>
<dbReference type="EMBL" id="JAAMOW010000001">
    <property type="protein sequence ID" value="NGY03597.1"/>
    <property type="molecule type" value="Genomic_DNA"/>
</dbReference>
<feature type="binding site" evidence="11">
    <location>
        <position position="180"/>
    </location>
    <ligand>
        <name>Mg(2+)</name>
        <dbReference type="ChEBI" id="CHEBI:18420"/>
    </ligand>
</feature>
<comment type="similarity">
    <text evidence="2 11">Belongs to the transketolase family. DXPS subfamily.</text>
</comment>
<dbReference type="Proteomes" id="UP000472676">
    <property type="component" value="Unassembled WGS sequence"/>
</dbReference>
<comment type="catalytic activity">
    <reaction evidence="11">
        <text>D-glyceraldehyde 3-phosphate + pyruvate + H(+) = 1-deoxy-D-xylulose 5-phosphate + CO2</text>
        <dbReference type="Rhea" id="RHEA:12605"/>
        <dbReference type="ChEBI" id="CHEBI:15361"/>
        <dbReference type="ChEBI" id="CHEBI:15378"/>
        <dbReference type="ChEBI" id="CHEBI:16526"/>
        <dbReference type="ChEBI" id="CHEBI:57792"/>
        <dbReference type="ChEBI" id="CHEBI:59776"/>
        <dbReference type="EC" id="2.2.1.7"/>
    </reaction>
</comment>
<sequence>MTDIPGYALLGRIQTPDDLRKLPVGELPGLAVEMRRYLIETLGRIGGHFAANLGTVELSLALHHCFETPRDRIVWDVGHQAYPHKILTGRRAQLETIRRLGGLAPFCLRAESEYDSFGVGHSSTSISAAAGMAAGARVKGEPRRVVAVIGDGGMTAGMAFEALNHAGHLGLDMLVIYNDNDMSISENVGALRDHSARLMQKLGLNTPHAARAPQAEHNEAHLDHPGAMFETFGFRYSGPIDGHDLPVLMAEFDRLKDSKGPQLLHVVTTKGKGFEPAEADPIKYHGITQFDPVTGAFPAKKGGGAPSYTQVFGDWLCRAAEHDPLIVGITPAMREGSGLVEFSKRFPDRYFDVGIAEQHAVTLAAGLACEGLKPVCAIYSTFLQRGYDQLIHDVAIQNLPVVFAIDRGGLVGADGATHHGAFDLSYLRCIPNMVVMAPSDENECRRMLATGVSLNQPSAVRYPRGNGNGLAAELDPKPLPVGRGRIVREAHGRRRPRVAILAFGAMVQPAIEAAEILDAVVADMRFVKPLDAELILDLANENDLLVTIEDNARLGGAGSGVNEVLVAQHHTVPVLNLGLPDQFVEHGTREELLAQVGLDTAGILRAIQKRLRSRDLDVSARTTNRGA</sequence>
<evidence type="ECO:0000256" key="7">
    <source>
        <dbReference type="ARBA" id="ARBA00022977"/>
    </source>
</evidence>
<dbReference type="GO" id="GO:0000287">
    <property type="term" value="F:magnesium ion binding"/>
    <property type="evidence" value="ECO:0007669"/>
    <property type="project" value="UniProtKB-UniRule"/>
</dbReference>
<dbReference type="PROSITE" id="PS00802">
    <property type="entry name" value="TRANSKETOLASE_2"/>
    <property type="match status" value="1"/>
</dbReference>
<evidence type="ECO:0000256" key="10">
    <source>
        <dbReference type="ARBA" id="ARBA00055605"/>
    </source>
</evidence>
<comment type="pathway">
    <text evidence="1 11">Metabolic intermediate biosynthesis; 1-deoxy-D-xylulose 5-phosphate biosynthesis; 1-deoxy-D-xylulose 5-phosphate from D-glyceraldehyde 3-phosphate and pyruvate: step 1/1.</text>
</comment>
<dbReference type="SUPFAM" id="SSF52922">
    <property type="entry name" value="TK C-terminal domain-like"/>
    <property type="match status" value="1"/>
</dbReference>
<dbReference type="GO" id="GO:0030976">
    <property type="term" value="F:thiamine pyrophosphate binding"/>
    <property type="evidence" value="ECO:0007669"/>
    <property type="project" value="UniProtKB-UniRule"/>
</dbReference>
<dbReference type="Gene3D" id="3.40.50.920">
    <property type="match status" value="1"/>
</dbReference>
<feature type="binding site" evidence="11">
    <location>
        <position position="79"/>
    </location>
    <ligand>
        <name>thiamine diphosphate</name>
        <dbReference type="ChEBI" id="CHEBI:58937"/>
    </ligand>
</feature>
<comment type="caution">
    <text evidence="13">The sequence shown here is derived from an EMBL/GenBank/DDBJ whole genome shotgun (WGS) entry which is preliminary data.</text>
</comment>
<dbReference type="InterPro" id="IPR020826">
    <property type="entry name" value="Transketolase_BS"/>
</dbReference>
<dbReference type="FunFam" id="3.40.50.920:FF:000002">
    <property type="entry name" value="1-deoxy-D-xylulose-5-phosphate synthase"/>
    <property type="match status" value="1"/>
</dbReference>
<comment type="subunit">
    <text evidence="3 11">Homodimer.</text>
</comment>
<dbReference type="InterPro" id="IPR005475">
    <property type="entry name" value="Transketolase-like_Pyr-bd"/>
</dbReference>
<feature type="binding site" evidence="11">
    <location>
        <begin position="152"/>
        <end position="153"/>
    </location>
    <ligand>
        <name>thiamine diphosphate</name>
        <dbReference type="ChEBI" id="CHEBI:58937"/>
    </ligand>
</feature>
<evidence type="ECO:0000256" key="4">
    <source>
        <dbReference type="ARBA" id="ARBA00022679"/>
    </source>
</evidence>
<dbReference type="HAMAP" id="MF_00315">
    <property type="entry name" value="DXP_synth"/>
    <property type="match status" value="1"/>
</dbReference>
<protein>
    <recommendedName>
        <fullName evidence="11">1-deoxy-D-xylulose-5-phosphate synthase</fullName>
        <ecNumber evidence="11">2.2.1.7</ecNumber>
    </recommendedName>
    <alternativeName>
        <fullName evidence="11">1-deoxyxylulose-5-phosphate synthase</fullName>
        <shortName evidence="11">DXP synthase</shortName>
        <shortName evidence="11">DXPS</shortName>
    </alternativeName>
</protein>
<evidence type="ECO:0000256" key="1">
    <source>
        <dbReference type="ARBA" id="ARBA00004980"/>
    </source>
</evidence>
<dbReference type="GO" id="GO:0008661">
    <property type="term" value="F:1-deoxy-D-xylulose-5-phosphate synthase activity"/>
    <property type="evidence" value="ECO:0007669"/>
    <property type="project" value="UniProtKB-UniRule"/>
</dbReference>
<dbReference type="GO" id="GO:0016114">
    <property type="term" value="P:terpenoid biosynthetic process"/>
    <property type="evidence" value="ECO:0007669"/>
    <property type="project" value="UniProtKB-UniRule"/>
</dbReference>
<dbReference type="NCBIfam" id="TIGR00204">
    <property type="entry name" value="dxs"/>
    <property type="match status" value="1"/>
</dbReference>
<dbReference type="GO" id="GO:0009228">
    <property type="term" value="P:thiamine biosynthetic process"/>
    <property type="evidence" value="ECO:0007669"/>
    <property type="project" value="UniProtKB-UniRule"/>
</dbReference>
<dbReference type="InterPro" id="IPR049557">
    <property type="entry name" value="Transketolase_CS"/>
</dbReference>
<evidence type="ECO:0000259" key="12">
    <source>
        <dbReference type="SMART" id="SM00861"/>
    </source>
</evidence>